<dbReference type="HOGENOM" id="CLU_013985_11_8_5"/>
<dbReference type="PANTHER" id="PTHR43877">
    <property type="entry name" value="AMINOALKYLPHOSPHONATE N-ACETYLTRANSFERASE-RELATED-RELATED"/>
    <property type="match status" value="1"/>
</dbReference>
<dbReference type="RefSeq" id="WP_015670084.1">
    <property type="nucleotide sequence ID" value="NC_020453.1"/>
</dbReference>
<evidence type="ECO:0000313" key="5">
    <source>
        <dbReference type="Proteomes" id="UP000011841"/>
    </source>
</evidence>
<dbReference type="CDD" id="cd04301">
    <property type="entry name" value="NAT_SF"/>
    <property type="match status" value="1"/>
</dbReference>
<keyword evidence="5" id="KW-1185">Reference proteome</keyword>
<evidence type="ECO:0000259" key="3">
    <source>
        <dbReference type="PROSITE" id="PS51186"/>
    </source>
</evidence>
<dbReference type="GO" id="GO:0016747">
    <property type="term" value="F:acyltransferase activity, transferring groups other than amino-acyl groups"/>
    <property type="evidence" value="ECO:0007669"/>
    <property type="project" value="InterPro"/>
</dbReference>
<reference evidence="4 5" key="1">
    <citation type="journal article" date="2013" name="Appl. Environ. Microbiol.">
        <title>Genome analysis suggests that the soil oligotrophic bacterium Agromonas oligotrophica (Bradyrhizobium oligotrophicum) is a nitrogen-fixing symbiont of Aeschynomene indica.</title>
        <authorList>
            <person name="Okubo T."/>
            <person name="Fukushima S."/>
            <person name="Itakura M."/>
            <person name="Oshima K."/>
            <person name="Longtonglang A."/>
            <person name="Teaumroong N."/>
            <person name="Mitsui H."/>
            <person name="Hattori M."/>
            <person name="Hattori R."/>
            <person name="Hattori T."/>
            <person name="Minamisawa K."/>
        </authorList>
    </citation>
    <scope>NUCLEOTIDE SEQUENCE [LARGE SCALE GENOMIC DNA]</scope>
    <source>
        <strain evidence="4 5">S58</strain>
    </source>
</reference>
<dbReference type="InterPro" id="IPR016181">
    <property type="entry name" value="Acyl_CoA_acyltransferase"/>
</dbReference>
<name>M5A2A4_9BRAD</name>
<dbReference type="PANTHER" id="PTHR43877:SF2">
    <property type="entry name" value="AMINOALKYLPHOSPHONATE N-ACETYLTRANSFERASE-RELATED"/>
    <property type="match status" value="1"/>
</dbReference>
<organism evidence="4 5">
    <name type="scientific">Bradyrhizobium oligotrophicum S58</name>
    <dbReference type="NCBI Taxonomy" id="1245469"/>
    <lineage>
        <taxon>Bacteria</taxon>
        <taxon>Pseudomonadati</taxon>
        <taxon>Pseudomonadota</taxon>
        <taxon>Alphaproteobacteria</taxon>
        <taxon>Hyphomicrobiales</taxon>
        <taxon>Nitrobacteraceae</taxon>
        <taxon>Bradyrhizobium</taxon>
    </lineage>
</organism>
<keyword evidence="2" id="KW-0012">Acyltransferase</keyword>
<dbReference type="GeneID" id="301820712"/>
<dbReference type="SUPFAM" id="SSF55729">
    <property type="entry name" value="Acyl-CoA N-acyltransferases (Nat)"/>
    <property type="match status" value="1"/>
</dbReference>
<sequence>MNETDITIAVEDAKQADVAALMAEADAYLRTLYPAQGSFPVDVTALSAPGVVFLAGRRDGSLLGSVALRPIAAAHAEVKRLFVHEAARGCGLGRRLLGTLESEARARGVDRISLEVGIRQPQAIQLYRSVGYRDCGPFGTYRLDPLSLFMTKRFTP</sequence>
<proteinExistence type="predicted"/>
<dbReference type="KEGG" id="aol:S58_70450"/>
<dbReference type="Pfam" id="PF00583">
    <property type="entry name" value="Acetyltransf_1"/>
    <property type="match status" value="1"/>
</dbReference>
<accession>M5A2A4</accession>
<keyword evidence="1 4" id="KW-0808">Transferase</keyword>
<dbReference type="OrthoDB" id="9803233at2"/>
<dbReference type="Gene3D" id="3.40.630.30">
    <property type="match status" value="1"/>
</dbReference>
<protein>
    <submittedName>
        <fullName evidence="4">IAA acetyltransferase</fullName>
    </submittedName>
</protein>
<evidence type="ECO:0000313" key="4">
    <source>
        <dbReference type="EMBL" id="BAM93010.1"/>
    </source>
</evidence>
<evidence type="ECO:0000256" key="2">
    <source>
        <dbReference type="ARBA" id="ARBA00023315"/>
    </source>
</evidence>
<feature type="domain" description="N-acetyltransferase" evidence="3">
    <location>
        <begin position="8"/>
        <end position="155"/>
    </location>
</feature>
<dbReference type="AlphaFoldDB" id="M5A2A4"/>
<evidence type="ECO:0000256" key="1">
    <source>
        <dbReference type="ARBA" id="ARBA00022679"/>
    </source>
</evidence>
<dbReference type="EMBL" id="AP012603">
    <property type="protein sequence ID" value="BAM93010.1"/>
    <property type="molecule type" value="Genomic_DNA"/>
</dbReference>
<dbReference type="InterPro" id="IPR050832">
    <property type="entry name" value="Bact_Acetyltransf"/>
</dbReference>
<dbReference type="PROSITE" id="PS51186">
    <property type="entry name" value="GNAT"/>
    <property type="match status" value="1"/>
</dbReference>
<dbReference type="eggNOG" id="COG0456">
    <property type="taxonomic scope" value="Bacteria"/>
</dbReference>
<dbReference type="PATRIC" id="fig|1245469.3.peg.7201"/>
<dbReference type="Proteomes" id="UP000011841">
    <property type="component" value="Chromosome"/>
</dbReference>
<dbReference type="InterPro" id="IPR000182">
    <property type="entry name" value="GNAT_dom"/>
</dbReference>
<dbReference type="STRING" id="1245469.S58_70450"/>
<gene>
    <name evidence="4" type="ORF">S58_70450</name>
</gene>